<name>A0A9J6ZUE8_9GAMM</name>
<keyword evidence="2" id="KW-1185">Reference proteome</keyword>
<proteinExistence type="predicted"/>
<dbReference type="RefSeq" id="WP_040820222.1">
    <property type="nucleotide sequence ID" value="NZ_CP090569.1"/>
</dbReference>
<sequence>MPYLIEEHKHRYASWAASRASSVKGCRFTVLQGKMLLEKIGMISLVNDPDKLPTSNEIDEKHREWRLSIISEAKKMGLLFTHGVAAKLINMYLKTIFVCGGYNSHQNVIALHPPIDAVLLKSLRLNNIGGYKTEWRKAEKAKWSKFSSEEYESVIKYIKEHMNEEPLWLIEEYWQGYQ</sequence>
<protein>
    <submittedName>
        <fullName evidence="1">Uncharacterized protein</fullName>
    </submittedName>
</protein>
<dbReference type="EMBL" id="CP090569">
    <property type="protein sequence ID" value="USF86404.1"/>
    <property type="molecule type" value="Genomic_DNA"/>
</dbReference>
<dbReference type="KEGG" id="eps:L0Y14_09625"/>
<accession>A0A9J6ZUE8</accession>
<organism evidence="1 2">
    <name type="scientific">Candidatus Endoriftia persephonae</name>
    <dbReference type="NCBI Taxonomy" id="393765"/>
    <lineage>
        <taxon>Bacteria</taxon>
        <taxon>Pseudomonadati</taxon>
        <taxon>Pseudomonadota</taxon>
        <taxon>Gammaproteobacteria</taxon>
        <taxon>Chromatiales</taxon>
        <taxon>Sedimenticolaceae</taxon>
        <taxon>Candidatus Endoriftia</taxon>
    </lineage>
</organism>
<dbReference type="Proteomes" id="UP001056649">
    <property type="component" value="Chromosome"/>
</dbReference>
<gene>
    <name evidence="1" type="ORF">L0Y14_09625</name>
</gene>
<evidence type="ECO:0000313" key="2">
    <source>
        <dbReference type="Proteomes" id="UP001056649"/>
    </source>
</evidence>
<dbReference type="AlphaFoldDB" id="A0A9J6ZUE8"/>
<reference evidence="1" key="1">
    <citation type="journal article" date="2022" name="Mol. Ecol. Resour.">
        <title>The complete and closed genome of the facultative generalist Candidatus Endoriftia persephone from deep-sea hydrothermal vents.</title>
        <authorList>
            <person name="de Oliveira A.L."/>
            <person name="Srivastava A."/>
            <person name="Espada-Hinojosa S."/>
            <person name="Bright M."/>
        </authorList>
    </citation>
    <scope>NUCLEOTIDE SEQUENCE</scope>
    <source>
        <strain evidence="1">Tica-EPR-9o50.N</strain>
    </source>
</reference>
<evidence type="ECO:0000313" key="1">
    <source>
        <dbReference type="EMBL" id="USF86404.1"/>
    </source>
</evidence>